<protein>
    <submittedName>
        <fullName evidence="1">Uncharacterized protein</fullName>
    </submittedName>
</protein>
<gene>
    <name evidence="1" type="ORF">SAMN04489864_108120</name>
</gene>
<organism evidence="1 2">
    <name type="scientific">Pedobacter insulae</name>
    <dbReference type="NCBI Taxonomy" id="414048"/>
    <lineage>
        <taxon>Bacteria</taxon>
        <taxon>Pseudomonadati</taxon>
        <taxon>Bacteroidota</taxon>
        <taxon>Sphingobacteriia</taxon>
        <taxon>Sphingobacteriales</taxon>
        <taxon>Sphingobacteriaceae</taxon>
        <taxon>Pedobacter</taxon>
    </lineage>
</organism>
<keyword evidence="2" id="KW-1185">Reference proteome</keyword>
<dbReference type="STRING" id="414048.SAMN04489864_108120"/>
<proteinExistence type="predicted"/>
<dbReference type="Proteomes" id="UP000199666">
    <property type="component" value="Unassembled WGS sequence"/>
</dbReference>
<evidence type="ECO:0000313" key="2">
    <source>
        <dbReference type="Proteomes" id="UP000199666"/>
    </source>
</evidence>
<dbReference type="AlphaFoldDB" id="A0A1I2YVU4"/>
<accession>A0A1I2YVU4</accession>
<evidence type="ECO:0000313" key="1">
    <source>
        <dbReference type="EMBL" id="SFH29752.1"/>
    </source>
</evidence>
<dbReference type="OrthoDB" id="772032at2"/>
<name>A0A1I2YVU4_9SPHI</name>
<dbReference type="EMBL" id="FOPP01000008">
    <property type="protein sequence ID" value="SFH29752.1"/>
    <property type="molecule type" value="Genomic_DNA"/>
</dbReference>
<reference evidence="1 2" key="1">
    <citation type="submission" date="2016-10" db="EMBL/GenBank/DDBJ databases">
        <authorList>
            <person name="de Groot N.N."/>
        </authorList>
    </citation>
    <scope>NUCLEOTIDE SEQUENCE [LARGE SCALE GENOMIC DNA]</scope>
    <source>
        <strain evidence="1 2">DSM 18684</strain>
    </source>
</reference>
<dbReference type="RefSeq" id="WP_090995418.1">
    <property type="nucleotide sequence ID" value="NZ_FOPP01000008.1"/>
</dbReference>
<sequence>MSLESVGANRNHSVKMDRQTIKEMVVAYRENRPIQKNFNYAHFGAEEVIQLFIDNGIISNVEFNNTEKFGLKIYIGNHFELSNCPGSNEAERARYLNFNTTILCNTIIRGAYQFEDILTNEANMTTLSADSSDPNDGGYGLDQSVLCPPDCMEECIPDANEQDYCIFDVGREPT</sequence>